<dbReference type="Proteomes" id="UP000694866">
    <property type="component" value="Unplaced"/>
</dbReference>
<dbReference type="KEGG" id="fas:105270881"/>
<name>A0A9R1TJH9_9HYME</name>
<accession>A0A9R1TJH9</accession>
<proteinExistence type="predicted"/>
<dbReference type="OrthoDB" id="365605at2759"/>
<evidence type="ECO:0008006" key="3">
    <source>
        <dbReference type="Google" id="ProtNLM"/>
    </source>
</evidence>
<organism evidence="1 2">
    <name type="scientific">Fopius arisanus</name>
    <dbReference type="NCBI Taxonomy" id="64838"/>
    <lineage>
        <taxon>Eukaryota</taxon>
        <taxon>Metazoa</taxon>
        <taxon>Ecdysozoa</taxon>
        <taxon>Arthropoda</taxon>
        <taxon>Hexapoda</taxon>
        <taxon>Insecta</taxon>
        <taxon>Pterygota</taxon>
        <taxon>Neoptera</taxon>
        <taxon>Endopterygota</taxon>
        <taxon>Hymenoptera</taxon>
        <taxon>Apocrita</taxon>
        <taxon>Ichneumonoidea</taxon>
        <taxon>Braconidae</taxon>
        <taxon>Opiinae</taxon>
        <taxon>Fopius</taxon>
    </lineage>
</organism>
<sequence>MTTRKFQSYRAVMNSFIISISICAFTANFPGAFAQNEYKNCPGPLKFYQDLGCTPVYESPTDKCPNRFNCRSIDNRLADKCYLGGKEYNPQEELPEDDKNACDRCTCMKKENFSGFTCAIVDCYRPNLQSGCYQQRNATQCCPGFSVICPTNPADVPTCQVDGKIYKDGEYFEPSSEPDKRCFCGPNYKGKNIAPFCIVKPKSECRTEVRYSRQVYSRCAPVYEADQSPQTSCTLKFRCQTQSDRVIQIDGPKAQGPTCRFGDLVMNYGDELNMGDAVNSKCVKCRCEVSPTPTCQRLPRDKCQ</sequence>
<evidence type="ECO:0000313" key="2">
    <source>
        <dbReference type="RefSeq" id="XP_011310404.1"/>
    </source>
</evidence>
<keyword evidence="1" id="KW-1185">Reference proteome</keyword>
<protein>
    <recommendedName>
        <fullName evidence="3">VWFC domain-containing protein</fullName>
    </recommendedName>
</protein>
<dbReference type="GeneID" id="105270881"/>
<gene>
    <name evidence="2" type="primary">LOC105270881</name>
</gene>
<dbReference type="RefSeq" id="XP_011310404.1">
    <property type="nucleotide sequence ID" value="XM_011312102.1"/>
</dbReference>
<reference evidence="2" key="1">
    <citation type="submission" date="2025-08" db="UniProtKB">
        <authorList>
            <consortium name="RefSeq"/>
        </authorList>
    </citation>
    <scope>IDENTIFICATION</scope>
    <source>
        <strain evidence="2">USDA-PBARC FA_bdor</strain>
        <tissue evidence="2">Whole organism</tissue>
    </source>
</reference>
<dbReference type="AlphaFoldDB" id="A0A9R1TJH9"/>
<evidence type="ECO:0000313" key="1">
    <source>
        <dbReference type="Proteomes" id="UP000694866"/>
    </source>
</evidence>